<accession>A0A1M3T2S6</accession>
<dbReference type="VEuPathDB" id="FungiDB:ASPFODRAFT_52754"/>
<feature type="domain" description="Carboxylesterase type B" evidence="4">
    <location>
        <begin position="63"/>
        <end position="279"/>
    </location>
</feature>
<reference evidence="6" key="1">
    <citation type="journal article" date="2017" name="Genome Biol.">
        <title>Comparative genomics reveals high biological diversity and specific adaptations in the industrially and medically important fungal genus Aspergillus.</title>
        <authorList>
            <person name="de Vries R.P."/>
            <person name="Riley R."/>
            <person name="Wiebenga A."/>
            <person name="Aguilar-Osorio G."/>
            <person name="Amillis S."/>
            <person name="Uchima C.A."/>
            <person name="Anderluh G."/>
            <person name="Asadollahi M."/>
            <person name="Askin M."/>
            <person name="Barry K."/>
            <person name="Battaglia E."/>
            <person name="Bayram O."/>
            <person name="Benocci T."/>
            <person name="Braus-Stromeyer S.A."/>
            <person name="Caldana C."/>
            <person name="Canovas D."/>
            <person name="Cerqueira G.C."/>
            <person name="Chen F."/>
            <person name="Chen W."/>
            <person name="Choi C."/>
            <person name="Clum A."/>
            <person name="Dos Santos R.A."/>
            <person name="Damasio A.R."/>
            <person name="Diallinas G."/>
            <person name="Emri T."/>
            <person name="Fekete E."/>
            <person name="Flipphi M."/>
            <person name="Freyberg S."/>
            <person name="Gallo A."/>
            <person name="Gournas C."/>
            <person name="Habgood R."/>
            <person name="Hainaut M."/>
            <person name="Harispe M.L."/>
            <person name="Henrissat B."/>
            <person name="Hilden K.S."/>
            <person name="Hope R."/>
            <person name="Hossain A."/>
            <person name="Karabika E."/>
            <person name="Karaffa L."/>
            <person name="Karanyi Z."/>
            <person name="Krasevec N."/>
            <person name="Kuo A."/>
            <person name="Kusch H."/>
            <person name="LaButti K."/>
            <person name="Lagendijk E.L."/>
            <person name="Lapidus A."/>
            <person name="Levasseur A."/>
            <person name="Lindquist E."/>
            <person name="Lipzen A."/>
            <person name="Logrieco A.F."/>
            <person name="MacCabe A."/>
            <person name="Maekelae M.R."/>
            <person name="Malavazi I."/>
            <person name="Melin P."/>
            <person name="Meyer V."/>
            <person name="Mielnichuk N."/>
            <person name="Miskei M."/>
            <person name="Molnar A.P."/>
            <person name="Mule G."/>
            <person name="Ngan C.Y."/>
            <person name="Orejas M."/>
            <person name="Orosz E."/>
            <person name="Ouedraogo J.P."/>
            <person name="Overkamp K.M."/>
            <person name="Park H.-S."/>
            <person name="Perrone G."/>
            <person name="Piumi F."/>
            <person name="Punt P.J."/>
            <person name="Ram A.F."/>
            <person name="Ramon A."/>
            <person name="Rauscher S."/>
            <person name="Record E."/>
            <person name="Riano-Pachon D.M."/>
            <person name="Robert V."/>
            <person name="Roehrig J."/>
            <person name="Ruller R."/>
            <person name="Salamov A."/>
            <person name="Salih N.S."/>
            <person name="Samson R.A."/>
            <person name="Sandor E."/>
            <person name="Sanguinetti M."/>
            <person name="Schuetze T."/>
            <person name="Sepcic K."/>
            <person name="Shelest E."/>
            <person name="Sherlock G."/>
            <person name="Sophianopoulou V."/>
            <person name="Squina F.M."/>
            <person name="Sun H."/>
            <person name="Susca A."/>
            <person name="Todd R.B."/>
            <person name="Tsang A."/>
            <person name="Unkles S.E."/>
            <person name="van de Wiele N."/>
            <person name="van Rossen-Uffink D."/>
            <person name="Oliveira J.V."/>
            <person name="Vesth T.C."/>
            <person name="Visser J."/>
            <person name="Yu J.-H."/>
            <person name="Zhou M."/>
            <person name="Andersen M.R."/>
            <person name="Archer D.B."/>
            <person name="Baker S.E."/>
            <person name="Benoit I."/>
            <person name="Brakhage A.A."/>
            <person name="Braus G.H."/>
            <person name="Fischer R."/>
            <person name="Frisvad J.C."/>
            <person name="Goldman G.H."/>
            <person name="Houbraken J."/>
            <person name="Oakley B."/>
            <person name="Pocsi I."/>
            <person name="Scazzocchio C."/>
            <person name="Seiboth B."/>
            <person name="vanKuyk P.A."/>
            <person name="Wortman J."/>
            <person name="Dyer P.S."/>
            <person name="Grigoriev I.V."/>
        </authorList>
    </citation>
    <scope>NUCLEOTIDE SEQUENCE [LARGE SCALE GENOMIC DNA]</scope>
    <source>
        <strain evidence="6">CBS 106.47</strain>
    </source>
</reference>
<sequence length="548" mass="60021">MLRHRKFGEPVAPSPPVFPAGLSCILSSVITSSSSRVAYYESIDIGKMASPLVQHQGLRATFTGIERGSEGVTVNEFRGIKYASVPARFERAQPVDDFGDAVVDASQYGPRCPQVDVDVRHLLRIPEDFPIGKEPEDEFECLNLDITCPPVSSAKGPLPVLLWIYGGSQVVTFCSAASKICDPIKIVADSIKTGQPIIFVSINYRLNIFSFGDGKEKNLAVKDQKLGIEWVRNNISAFGGDPNNITLAGESAGAVYTHAHLVTGTPVKRAVLASGSLYLSSPLPVEKGQGLIKALEAKVQELGEPSLRLSSVPALLQALKECNVNTMWIQENEDFQGWEGKSELVDELMIGDTEYESVIWRNGIETFDGEAITAAFEQDEKWGTKLRKMYQVVADRPTACKLGALDLVNDVRYTLPVEVVAEKLHAAGKRVYKYVVDQANPWQASSRAHHAVDLLFLFDGVDLSFNPAAQAVGQEMRKRWVQFVNGGSPWSTERRFAYGPLGSCGEISEAQFASRRRVEHVQALREAGMGVYMPIVFALTAGKISLLN</sequence>
<dbReference type="PROSITE" id="PS51257">
    <property type="entry name" value="PROKAR_LIPOPROTEIN"/>
    <property type="match status" value="1"/>
</dbReference>
<dbReference type="PROSITE" id="PS00122">
    <property type="entry name" value="CARBOXYLESTERASE_B_1"/>
    <property type="match status" value="1"/>
</dbReference>
<dbReference type="InterPro" id="IPR019826">
    <property type="entry name" value="Carboxylesterase_B_AS"/>
</dbReference>
<dbReference type="InterPro" id="IPR002018">
    <property type="entry name" value="CarbesteraseB"/>
</dbReference>
<proteinExistence type="inferred from homology"/>
<evidence type="ECO:0000256" key="2">
    <source>
        <dbReference type="ARBA" id="ARBA00022801"/>
    </source>
</evidence>
<evidence type="ECO:0000313" key="5">
    <source>
        <dbReference type="EMBL" id="OJZ81064.1"/>
    </source>
</evidence>
<feature type="domain" description="Carboxylesterase type B" evidence="4">
    <location>
        <begin position="374"/>
        <end position="495"/>
    </location>
</feature>
<dbReference type="Proteomes" id="UP000184063">
    <property type="component" value="Unassembled WGS sequence"/>
</dbReference>
<dbReference type="EMBL" id="KV878252">
    <property type="protein sequence ID" value="OJZ81064.1"/>
    <property type="molecule type" value="Genomic_DNA"/>
</dbReference>
<name>A0A1M3T2S6_ASPLC</name>
<dbReference type="PANTHER" id="PTHR43142">
    <property type="entry name" value="CARBOXYLIC ESTER HYDROLASE"/>
    <property type="match status" value="1"/>
</dbReference>
<dbReference type="OrthoDB" id="3200163at2759"/>
<evidence type="ECO:0000256" key="1">
    <source>
        <dbReference type="ARBA" id="ARBA00005964"/>
    </source>
</evidence>
<evidence type="ECO:0000256" key="3">
    <source>
        <dbReference type="RuleBase" id="RU361235"/>
    </source>
</evidence>
<organism evidence="5 6">
    <name type="scientific">Aspergillus luchuensis (strain CBS 106.47)</name>
    <dbReference type="NCBI Taxonomy" id="1137211"/>
    <lineage>
        <taxon>Eukaryota</taxon>
        <taxon>Fungi</taxon>
        <taxon>Dikarya</taxon>
        <taxon>Ascomycota</taxon>
        <taxon>Pezizomycotina</taxon>
        <taxon>Eurotiomycetes</taxon>
        <taxon>Eurotiomycetidae</taxon>
        <taxon>Eurotiales</taxon>
        <taxon>Aspergillaceae</taxon>
        <taxon>Aspergillus</taxon>
        <taxon>Aspergillus subgen. Circumdati</taxon>
    </lineage>
</organism>
<evidence type="ECO:0000259" key="4">
    <source>
        <dbReference type="Pfam" id="PF00135"/>
    </source>
</evidence>
<comment type="similarity">
    <text evidence="1 3">Belongs to the type-B carboxylesterase/lipase family.</text>
</comment>
<dbReference type="SUPFAM" id="SSF53474">
    <property type="entry name" value="alpha/beta-Hydrolases"/>
    <property type="match status" value="1"/>
</dbReference>
<protein>
    <recommendedName>
        <fullName evidence="3">Carboxylic ester hydrolase</fullName>
        <ecNumber evidence="3">3.1.1.-</ecNumber>
    </recommendedName>
</protein>
<dbReference type="Gene3D" id="3.40.50.1820">
    <property type="entry name" value="alpha/beta hydrolase"/>
    <property type="match status" value="1"/>
</dbReference>
<gene>
    <name evidence="5" type="ORF">ASPFODRAFT_52754</name>
</gene>
<dbReference type="PANTHER" id="PTHR43142:SF5">
    <property type="entry name" value="CARBOXYLIC ESTER HYDROLASE"/>
    <property type="match status" value="1"/>
</dbReference>
<dbReference type="InterPro" id="IPR029058">
    <property type="entry name" value="AB_hydrolase_fold"/>
</dbReference>
<evidence type="ECO:0000313" key="6">
    <source>
        <dbReference type="Proteomes" id="UP000184063"/>
    </source>
</evidence>
<keyword evidence="2 3" id="KW-0378">Hydrolase</keyword>
<dbReference type="EC" id="3.1.1.-" evidence="3"/>
<dbReference type="AlphaFoldDB" id="A0A1M3T2S6"/>
<dbReference type="GO" id="GO:0016787">
    <property type="term" value="F:hydrolase activity"/>
    <property type="evidence" value="ECO:0007669"/>
    <property type="project" value="UniProtKB-KW"/>
</dbReference>
<dbReference type="Pfam" id="PF00135">
    <property type="entry name" value="COesterase"/>
    <property type="match status" value="2"/>
</dbReference>